<dbReference type="AlphaFoldDB" id="A0AAQ1P868"/>
<dbReference type="EMBL" id="OPYN01000085">
    <property type="protein sequence ID" value="SPO60403.1"/>
    <property type="molecule type" value="Genomic_DNA"/>
</dbReference>
<protein>
    <submittedName>
        <fullName evidence="1">Uncharacterized protein</fullName>
    </submittedName>
</protein>
<dbReference type="Proteomes" id="UP000294335">
    <property type="component" value="Unassembled WGS sequence"/>
</dbReference>
<evidence type="ECO:0000313" key="2">
    <source>
        <dbReference type="Proteomes" id="UP000294335"/>
    </source>
</evidence>
<evidence type="ECO:0000313" key="1">
    <source>
        <dbReference type="EMBL" id="SPO60403.1"/>
    </source>
</evidence>
<proteinExistence type="predicted"/>
<sequence>MLDQSALNKFKQDIITFLGPVYWEPSEVAVRNLAEEIASENPRTLFEVKRIFKKHFPDVLYSVFEGVDNSDLRTLLAMVLASAKAASK</sequence>
<comment type="caution">
    <text evidence="1">The sequence shown here is derived from an EMBL/GenBank/DDBJ whole genome shotgun (WGS) entry which is preliminary data.</text>
</comment>
<organism evidence="1 2">
    <name type="scientific">Pseudomonas inefficax</name>
    <dbReference type="NCBI Taxonomy" id="2078786"/>
    <lineage>
        <taxon>Bacteria</taxon>
        <taxon>Pseudomonadati</taxon>
        <taxon>Pseudomonadota</taxon>
        <taxon>Gammaproteobacteria</taxon>
        <taxon>Pseudomonadales</taxon>
        <taxon>Pseudomonadaceae</taxon>
        <taxon>Pseudomonas</taxon>
    </lineage>
</organism>
<keyword evidence="2" id="KW-1185">Reference proteome</keyword>
<name>A0AAQ1P868_9PSED</name>
<accession>A0AAQ1P868</accession>
<gene>
    <name evidence="1" type="ORF">JV551A3_V1_850024</name>
</gene>
<reference evidence="1 2" key="1">
    <citation type="submission" date="2018-02" db="EMBL/GenBank/DDBJ databases">
        <authorList>
            <person name="Dubost A."/>
        </authorList>
    </citation>
    <scope>NUCLEOTIDE SEQUENCE [LARGE SCALE GENOMIC DNA]</scope>
    <source>
        <strain evidence="2">JV551A3</strain>
    </source>
</reference>